<keyword evidence="2" id="KW-0808">Transferase</keyword>
<dbReference type="CDD" id="cd01045">
    <property type="entry name" value="Ferritin_like_AB"/>
    <property type="match status" value="1"/>
</dbReference>
<dbReference type="PANTHER" id="PTHR43031:SF1">
    <property type="entry name" value="PYRIDINE NUCLEOTIDE-DISULPHIDE OXIDOREDUCTASE"/>
    <property type="match status" value="1"/>
</dbReference>
<dbReference type="GO" id="GO:0016491">
    <property type="term" value="F:oxidoreductase activity"/>
    <property type="evidence" value="ECO:0007669"/>
    <property type="project" value="InterPro"/>
</dbReference>
<dbReference type="CDD" id="cd00158">
    <property type="entry name" value="RHOD"/>
    <property type="match status" value="1"/>
</dbReference>
<dbReference type="Gene3D" id="3.40.250.10">
    <property type="entry name" value="Rhodanese-like domain"/>
    <property type="match status" value="1"/>
</dbReference>
<dbReference type="GO" id="GO:0046872">
    <property type="term" value="F:metal ion binding"/>
    <property type="evidence" value="ECO:0007669"/>
    <property type="project" value="InterPro"/>
</dbReference>
<evidence type="ECO:0000313" key="2">
    <source>
        <dbReference type="EMBL" id="SFK22966.1"/>
    </source>
</evidence>
<dbReference type="EMBL" id="FORX01000017">
    <property type="protein sequence ID" value="SFK22966.1"/>
    <property type="molecule type" value="Genomic_DNA"/>
</dbReference>
<accession>A0A1I3XVE0</accession>
<dbReference type="Gene3D" id="1.20.1260.10">
    <property type="match status" value="1"/>
</dbReference>
<dbReference type="InterPro" id="IPR001307">
    <property type="entry name" value="Thiosulphate_STrfase_CS"/>
</dbReference>
<name>A0A1I3XVE0_9BACT</name>
<dbReference type="Pfam" id="PF02915">
    <property type="entry name" value="Rubrerythrin"/>
    <property type="match status" value="1"/>
</dbReference>
<evidence type="ECO:0000313" key="3">
    <source>
        <dbReference type="Proteomes" id="UP000198635"/>
    </source>
</evidence>
<dbReference type="InterPro" id="IPR012347">
    <property type="entry name" value="Ferritin-like"/>
</dbReference>
<feature type="domain" description="Rhodanese" evidence="1">
    <location>
        <begin position="26"/>
        <end position="110"/>
    </location>
</feature>
<proteinExistence type="predicted"/>
<dbReference type="STRING" id="52560.SAMN04488082_11782"/>
<protein>
    <submittedName>
        <fullName evidence="2">Rhodanese-related sulfurtransferase</fullName>
    </submittedName>
</protein>
<dbReference type="SUPFAM" id="SSF47240">
    <property type="entry name" value="Ferritin-like"/>
    <property type="match status" value="1"/>
</dbReference>
<dbReference type="InterPro" id="IPR050229">
    <property type="entry name" value="GlpE_sulfurtransferase"/>
</dbReference>
<dbReference type="OrthoDB" id="285281at2"/>
<dbReference type="InterPro" id="IPR001763">
    <property type="entry name" value="Rhodanese-like_dom"/>
</dbReference>
<dbReference type="PANTHER" id="PTHR43031">
    <property type="entry name" value="FAD-DEPENDENT OXIDOREDUCTASE"/>
    <property type="match status" value="1"/>
</dbReference>
<gene>
    <name evidence="2" type="ORF">SAMN04488082_11782</name>
</gene>
<dbReference type="PROSITE" id="PS00380">
    <property type="entry name" value="RHODANESE_1"/>
    <property type="match status" value="1"/>
</dbReference>
<dbReference type="GO" id="GO:0004792">
    <property type="term" value="F:thiosulfate-cyanide sulfurtransferase activity"/>
    <property type="evidence" value="ECO:0007669"/>
    <property type="project" value="InterPro"/>
</dbReference>
<dbReference type="SMART" id="SM00450">
    <property type="entry name" value="RHOD"/>
    <property type="match status" value="1"/>
</dbReference>
<dbReference type="Proteomes" id="UP000198635">
    <property type="component" value="Unassembled WGS sequence"/>
</dbReference>
<organism evidence="2 3">
    <name type="scientific">Desulfomicrobium apsheronum</name>
    <dbReference type="NCBI Taxonomy" id="52560"/>
    <lineage>
        <taxon>Bacteria</taxon>
        <taxon>Pseudomonadati</taxon>
        <taxon>Thermodesulfobacteriota</taxon>
        <taxon>Desulfovibrionia</taxon>
        <taxon>Desulfovibrionales</taxon>
        <taxon>Desulfomicrobiaceae</taxon>
        <taxon>Desulfomicrobium</taxon>
    </lineage>
</organism>
<keyword evidence="3" id="KW-1185">Reference proteome</keyword>
<dbReference type="InterPro" id="IPR036873">
    <property type="entry name" value="Rhodanese-like_dom_sf"/>
</dbReference>
<dbReference type="AlphaFoldDB" id="A0A1I3XVE0"/>
<dbReference type="InterPro" id="IPR003251">
    <property type="entry name" value="Rr_diiron-bd_dom"/>
</dbReference>
<dbReference type="RefSeq" id="WP_092377458.1">
    <property type="nucleotide sequence ID" value="NZ_FORX01000017.1"/>
</dbReference>
<reference evidence="3" key="1">
    <citation type="submission" date="2016-10" db="EMBL/GenBank/DDBJ databases">
        <authorList>
            <person name="Varghese N."/>
            <person name="Submissions S."/>
        </authorList>
    </citation>
    <scope>NUCLEOTIDE SEQUENCE [LARGE SCALE GENOMIC DNA]</scope>
    <source>
        <strain evidence="3">DSM 5918</strain>
    </source>
</reference>
<dbReference type="SUPFAM" id="SSF52821">
    <property type="entry name" value="Rhodanese/Cell cycle control phosphatase"/>
    <property type="match status" value="1"/>
</dbReference>
<sequence>MRWKQFLTPVQSMNPDEARAYLSDKTLQEVTILDVRQPGEYEEGHIPGATLVPLAVLTDSLDQIDPFKPVLVYCAIGGRSRIAAQTLAGKGYEQVINMSGGFKAWNGQAAFGAEEAGVDIFAEIDSAEMILATAYSLEEGLRDFYLRMLERVSDEKVKSVFRLLADIEIKHKDRLFAEYTRITGKDDRGDFECRFVTPLMEGGMTTEEYMERFKPDFESPVDVISLAMSIEAQALDLYIRSAAWTQSDDNRAILEQIASEEKAHLERLGQLMDELVGGGSRATN</sequence>
<dbReference type="PROSITE" id="PS50206">
    <property type="entry name" value="RHODANESE_3"/>
    <property type="match status" value="1"/>
</dbReference>
<evidence type="ECO:0000259" key="1">
    <source>
        <dbReference type="PROSITE" id="PS50206"/>
    </source>
</evidence>
<dbReference type="InterPro" id="IPR009078">
    <property type="entry name" value="Ferritin-like_SF"/>
</dbReference>
<dbReference type="Pfam" id="PF00581">
    <property type="entry name" value="Rhodanese"/>
    <property type="match status" value="1"/>
</dbReference>